<keyword evidence="2" id="KW-0436">Ligase</keyword>
<protein>
    <recommendedName>
        <fullName evidence="6">AMP-dependent synthetase/ligase domain-containing protein</fullName>
    </recommendedName>
</protein>
<dbReference type="AlphaFoldDB" id="A0A381QAL5"/>
<dbReference type="InterPro" id="IPR000873">
    <property type="entry name" value="AMP-dep_synth/lig_dom"/>
</dbReference>
<sequence>MPWQVLIASGVRGRSNHTVAGRLENNLMTPLRADRDFAPEDVEAFLKAGYWNDDTLGDWLRHWSEEDPDGPQIIGLEGTLTNREVYDRAQRMAGALLSMGIVKGQAVGIQMANTPEFIITYYGIALMGGVLLTMHMPYRAHEMAPLLNHGRAVAVVCEPATEKYDAPDTMRELKRAVPTLEHVIVGPGGSVPDDCVSLAEMFQGDPGIEINDPPHAADPVLLCFTSGTAAAPKAVLRNYHSALANGRIYGEAINIDRNDRIMVVPPFSHVFGLCCLHSGLAYGAPTVLLRAFTPELFVEVVERHQPTLLFSSPAPVAATLKSGLLTGDLVSVRQAVLAGSIVPPAVSEALEKRMPNGKVGGLFGMTEIILTTATPLEGSIDERHHSTGRPVRGMEVRVTSPENGQVLKVGEEGELEIRGYSVMSGYLNNTQANVDAFTEDNFFKTGDLAIVDVDQNVRITGRVKDIINRGGVKINPTDIENLIAAHPAVTLAAIAPMGDDIMGERACLFVTLAPDASLTFDQMIDYLSASGIAKLRWPERLEVVDDMPMTPTKKVMKHVLTGMVSSKS</sequence>
<dbReference type="InterPro" id="IPR042099">
    <property type="entry name" value="ANL_N_sf"/>
</dbReference>
<feature type="domain" description="AMP-binding enzyme C-terminal" evidence="4">
    <location>
        <begin position="479"/>
        <end position="554"/>
    </location>
</feature>
<gene>
    <name evidence="5" type="ORF">METZ01_LOCUS29216</name>
</gene>
<proteinExistence type="inferred from homology"/>
<dbReference type="GO" id="GO:0006631">
    <property type="term" value="P:fatty acid metabolic process"/>
    <property type="evidence" value="ECO:0007669"/>
    <property type="project" value="TreeGrafter"/>
</dbReference>
<dbReference type="PANTHER" id="PTHR43201">
    <property type="entry name" value="ACYL-COA SYNTHETASE"/>
    <property type="match status" value="1"/>
</dbReference>
<dbReference type="SUPFAM" id="SSF56801">
    <property type="entry name" value="Acetyl-CoA synthetase-like"/>
    <property type="match status" value="1"/>
</dbReference>
<feature type="domain" description="AMP-dependent synthetase/ligase" evidence="3">
    <location>
        <begin position="61"/>
        <end position="427"/>
    </location>
</feature>
<dbReference type="EMBL" id="UINC01001275">
    <property type="protein sequence ID" value="SUZ76362.1"/>
    <property type="molecule type" value="Genomic_DNA"/>
</dbReference>
<accession>A0A381QAL5</accession>
<evidence type="ECO:0000256" key="1">
    <source>
        <dbReference type="ARBA" id="ARBA00006432"/>
    </source>
</evidence>
<evidence type="ECO:0000256" key="2">
    <source>
        <dbReference type="ARBA" id="ARBA00022598"/>
    </source>
</evidence>
<reference evidence="5" key="1">
    <citation type="submission" date="2018-05" db="EMBL/GenBank/DDBJ databases">
        <authorList>
            <person name="Lanie J.A."/>
            <person name="Ng W.-L."/>
            <person name="Kazmierczak K.M."/>
            <person name="Andrzejewski T.M."/>
            <person name="Davidsen T.M."/>
            <person name="Wayne K.J."/>
            <person name="Tettelin H."/>
            <person name="Glass J.I."/>
            <person name="Rusch D."/>
            <person name="Podicherti R."/>
            <person name="Tsui H.-C.T."/>
            <person name="Winkler M.E."/>
        </authorList>
    </citation>
    <scope>NUCLEOTIDE SEQUENCE</scope>
</reference>
<evidence type="ECO:0000259" key="4">
    <source>
        <dbReference type="Pfam" id="PF13193"/>
    </source>
</evidence>
<dbReference type="PANTHER" id="PTHR43201:SF5">
    <property type="entry name" value="MEDIUM-CHAIN ACYL-COA LIGASE ACSF2, MITOCHONDRIAL"/>
    <property type="match status" value="1"/>
</dbReference>
<dbReference type="Pfam" id="PF13193">
    <property type="entry name" value="AMP-binding_C"/>
    <property type="match status" value="1"/>
</dbReference>
<comment type="similarity">
    <text evidence="1">Belongs to the ATP-dependent AMP-binding enzyme family.</text>
</comment>
<dbReference type="InterPro" id="IPR045851">
    <property type="entry name" value="AMP-bd_C_sf"/>
</dbReference>
<dbReference type="Gene3D" id="3.30.300.30">
    <property type="match status" value="1"/>
</dbReference>
<dbReference type="InterPro" id="IPR025110">
    <property type="entry name" value="AMP-bd_C"/>
</dbReference>
<dbReference type="Gene3D" id="3.40.50.12780">
    <property type="entry name" value="N-terminal domain of ligase-like"/>
    <property type="match status" value="1"/>
</dbReference>
<organism evidence="5">
    <name type="scientific">marine metagenome</name>
    <dbReference type="NCBI Taxonomy" id="408172"/>
    <lineage>
        <taxon>unclassified sequences</taxon>
        <taxon>metagenomes</taxon>
        <taxon>ecological metagenomes</taxon>
    </lineage>
</organism>
<dbReference type="GO" id="GO:0031956">
    <property type="term" value="F:medium-chain fatty acid-CoA ligase activity"/>
    <property type="evidence" value="ECO:0007669"/>
    <property type="project" value="TreeGrafter"/>
</dbReference>
<evidence type="ECO:0000259" key="3">
    <source>
        <dbReference type="Pfam" id="PF00501"/>
    </source>
</evidence>
<dbReference type="Pfam" id="PF00501">
    <property type="entry name" value="AMP-binding"/>
    <property type="match status" value="1"/>
</dbReference>
<name>A0A381QAL5_9ZZZZ</name>
<evidence type="ECO:0000313" key="5">
    <source>
        <dbReference type="EMBL" id="SUZ76362.1"/>
    </source>
</evidence>
<evidence type="ECO:0008006" key="6">
    <source>
        <dbReference type="Google" id="ProtNLM"/>
    </source>
</evidence>